<name>A0AAU9TLC1_EUPED</name>
<dbReference type="GO" id="GO:0004725">
    <property type="term" value="F:protein tyrosine phosphatase activity"/>
    <property type="evidence" value="ECO:0007669"/>
    <property type="project" value="InterPro"/>
</dbReference>
<evidence type="ECO:0000259" key="2">
    <source>
        <dbReference type="PROSITE" id="PS50056"/>
    </source>
</evidence>
<dbReference type="SUPFAM" id="SSF52799">
    <property type="entry name" value="(Phosphotyrosine protein) phosphatases II"/>
    <property type="match status" value="1"/>
</dbReference>
<proteinExistence type="predicted"/>
<dbReference type="SMART" id="SM00404">
    <property type="entry name" value="PTPc_motif"/>
    <property type="match status" value="1"/>
</dbReference>
<dbReference type="PANTHER" id="PTHR19134">
    <property type="entry name" value="RECEPTOR-TYPE TYROSINE-PROTEIN PHOSPHATASE"/>
    <property type="match status" value="1"/>
</dbReference>
<dbReference type="SMART" id="SM00194">
    <property type="entry name" value="PTPc"/>
    <property type="match status" value="1"/>
</dbReference>
<protein>
    <recommendedName>
        <fullName evidence="5">Protein tyrosine phosphatase</fullName>
    </recommendedName>
</protein>
<dbReference type="GO" id="GO:0048666">
    <property type="term" value="P:neuron development"/>
    <property type="evidence" value="ECO:0007669"/>
    <property type="project" value="UniProtKB-ARBA"/>
</dbReference>
<evidence type="ECO:0000313" key="4">
    <source>
        <dbReference type="Proteomes" id="UP001153954"/>
    </source>
</evidence>
<accession>A0AAU9TLC1</accession>
<evidence type="ECO:0000259" key="1">
    <source>
        <dbReference type="PROSITE" id="PS50055"/>
    </source>
</evidence>
<dbReference type="Gene3D" id="3.90.190.10">
    <property type="entry name" value="Protein tyrosine phosphatase superfamily"/>
    <property type="match status" value="1"/>
</dbReference>
<dbReference type="InterPro" id="IPR016130">
    <property type="entry name" value="Tyr_Pase_AS"/>
</dbReference>
<dbReference type="Proteomes" id="UP001153954">
    <property type="component" value="Unassembled WGS sequence"/>
</dbReference>
<organism evidence="3 4">
    <name type="scientific">Euphydryas editha</name>
    <name type="common">Edith's checkerspot</name>
    <dbReference type="NCBI Taxonomy" id="104508"/>
    <lineage>
        <taxon>Eukaryota</taxon>
        <taxon>Metazoa</taxon>
        <taxon>Ecdysozoa</taxon>
        <taxon>Arthropoda</taxon>
        <taxon>Hexapoda</taxon>
        <taxon>Insecta</taxon>
        <taxon>Pterygota</taxon>
        <taxon>Neoptera</taxon>
        <taxon>Endopterygota</taxon>
        <taxon>Lepidoptera</taxon>
        <taxon>Glossata</taxon>
        <taxon>Ditrysia</taxon>
        <taxon>Papilionoidea</taxon>
        <taxon>Nymphalidae</taxon>
        <taxon>Nymphalinae</taxon>
        <taxon>Euphydryas</taxon>
    </lineage>
</organism>
<dbReference type="InterPro" id="IPR050348">
    <property type="entry name" value="Protein-Tyr_Phosphatase"/>
</dbReference>
<comment type="caution">
    <text evidence="3">The sequence shown here is derived from an EMBL/GenBank/DDBJ whole genome shotgun (WGS) entry which is preliminary data.</text>
</comment>
<dbReference type="PRINTS" id="PR00700">
    <property type="entry name" value="PRTYPHPHTASE"/>
</dbReference>
<dbReference type="PROSITE" id="PS50055">
    <property type="entry name" value="TYR_PHOSPHATASE_PTP"/>
    <property type="match status" value="1"/>
</dbReference>
<evidence type="ECO:0008006" key="5">
    <source>
        <dbReference type="Google" id="ProtNLM"/>
    </source>
</evidence>
<dbReference type="PROSITE" id="PS00383">
    <property type="entry name" value="TYR_PHOSPHATASE_1"/>
    <property type="match status" value="1"/>
</dbReference>
<dbReference type="InterPro" id="IPR003595">
    <property type="entry name" value="Tyr_Pase_cat"/>
</dbReference>
<dbReference type="GO" id="GO:0009653">
    <property type="term" value="P:anatomical structure morphogenesis"/>
    <property type="evidence" value="ECO:0007669"/>
    <property type="project" value="UniProtKB-ARBA"/>
</dbReference>
<keyword evidence="4" id="KW-1185">Reference proteome</keyword>
<dbReference type="PROSITE" id="PS50056">
    <property type="entry name" value="TYR_PHOSPHATASE_2"/>
    <property type="match status" value="1"/>
</dbReference>
<feature type="domain" description="Tyrosine-protein phosphatase" evidence="1">
    <location>
        <begin position="1"/>
        <end position="266"/>
    </location>
</feature>
<dbReference type="InterPro" id="IPR000387">
    <property type="entry name" value="Tyr_Pase_dom"/>
</dbReference>
<dbReference type="InterPro" id="IPR000242">
    <property type="entry name" value="PTP_cat"/>
</dbReference>
<dbReference type="EMBL" id="CAKOGL010000006">
    <property type="protein sequence ID" value="CAH2087509.1"/>
    <property type="molecule type" value="Genomic_DNA"/>
</dbReference>
<feature type="domain" description="Tyrosine specific protein phosphatases" evidence="2">
    <location>
        <begin position="173"/>
        <end position="257"/>
    </location>
</feature>
<dbReference type="Pfam" id="PF00102">
    <property type="entry name" value="Y_phosphatase"/>
    <property type="match status" value="1"/>
</dbReference>
<dbReference type="AlphaFoldDB" id="A0AAU9TLC1"/>
<sequence>MEQRAKFSSNLPPSLRSEVCLPLVLTCRPVVKISRSHVATPTFIAILNGIVTLVWSQHNARRRIRSGPLPKTFGDFWRMVWEQGSLVIVMTTRTVERGRVKCGQYWPAAPGARALHAGFAVDTESVDVDDDYTVSHLLLTDLRTEQRRRVWHGQYTRWPDYGVPGGGRAAPVLRFLALVRRAQQRARLELGDAWAGHSRGPPIVVHCSAGIGRTGTFLTLDMCTSRLAAEGVVDVRGAVERIRQQRAHSIQMPDQYVFCHLALLEYAVMHGYLESADLSGFDDDNEEESE</sequence>
<dbReference type="PANTHER" id="PTHR19134:SF534">
    <property type="entry name" value="LD27988P"/>
    <property type="match status" value="1"/>
</dbReference>
<reference evidence="3" key="1">
    <citation type="submission" date="2022-03" db="EMBL/GenBank/DDBJ databases">
        <authorList>
            <person name="Tunstrom K."/>
        </authorList>
    </citation>
    <scope>NUCLEOTIDE SEQUENCE</scope>
</reference>
<gene>
    <name evidence="3" type="ORF">EEDITHA_LOCUS3762</name>
</gene>
<evidence type="ECO:0000313" key="3">
    <source>
        <dbReference type="EMBL" id="CAH2087509.1"/>
    </source>
</evidence>
<dbReference type="InterPro" id="IPR029021">
    <property type="entry name" value="Prot-tyrosine_phosphatase-like"/>
</dbReference>